<evidence type="ECO:0000313" key="9">
    <source>
        <dbReference type="EMBL" id="GAK76562.1"/>
    </source>
</evidence>
<dbReference type="GO" id="GO:0006508">
    <property type="term" value="P:proteolysis"/>
    <property type="evidence" value="ECO:0007669"/>
    <property type="project" value="UniProtKB-KW"/>
</dbReference>
<dbReference type="InterPro" id="IPR020891">
    <property type="entry name" value="UPF0758_CS"/>
</dbReference>
<proteinExistence type="inferred from homology"/>
<keyword evidence="5" id="KW-0482">Metalloprotease</keyword>
<dbReference type="Pfam" id="PF20582">
    <property type="entry name" value="UPF0758_N"/>
    <property type="match status" value="1"/>
</dbReference>
<dbReference type="EMBL" id="BBLG01000004">
    <property type="protein sequence ID" value="GAK76562.1"/>
    <property type="molecule type" value="Genomic_DNA"/>
</dbReference>
<keyword evidence="4" id="KW-0862">Zinc</keyword>
<evidence type="ECO:0000259" key="8">
    <source>
        <dbReference type="PROSITE" id="PS50249"/>
    </source>
</evidence>
<dbReference type="NCBIfam" id="NF000642">
    <property type="entry name" value="PRK00024.1"/>
    <property type="match status" value="1"/>
</dbReference>
<evidence type="ECO:0000256" key="3">
    <source>
        <dbReference type="ARBA" id="ARBA00022801"/>
    </source>
</evidence>
<dbReference type="InterPro" id="IPR025657">
    <property type="entry name" value="RadC_JAB"/>
</dbReference>
<protein>
    <submittedName>
        <fullName evidence="9">DNA repair protein RadC</fullName>
    </submittedName>
</protein>
<dbReference type="PROSITE" id="PS50249">
    <property type="entry name" value="MPN"/>
    <property type="match status" value="1"/>
</dbReference>
<dbReference type="InterPro" id="IPR037518">
    <property type="entry name" value="MPN"/>
</dbReference>
<accession>A0A081DCB6</accession>
<sequence>MTQESTSFSIKDWSENDRPREKLSLNGSSALSDAELIAILIGSGNREMSAVELSRLILNHAGNSLDKLGKLSIKELMKFKGIGEAKAITIAAAMELGKRRASELPATRPVITCSDDAFKVLLPIIGDLPHEEFWIVYLNNSHKVLAKHQISKGGFTGTMVDTRIVFQKAVEEAAVAMILAHNHPSGKLMPSADDKRLTQKLIEAGKIMDVKVLDHLIITSDNFYSFADHNLM</sequence>
<keyword evidence="3" id="KW-0378">Hydrolase</keyword>
<dbReference type="RefSeq" id="WP_042270816.1">
    <property type="nucleotide sequence ID" value="NZ_CP136694.1"/>
</dbReference>
<dbReference type="CDD" id="cd08071">
    <property type="entry name" value="MPN_DUF2466"/>
    <property type="match status" value="1"/>
</dbReference>
<evidence type="ECO:0000256" key="5">
    <source>
        <dbReference type="ARBA" id="ARBA00023049"/>
    </source>
</evidence>
<reference evidence="9 10" key="1">
    <citation type="journal article" date="2014" name="Genome Announc.">
        <title>Draft Genome Sequences of Marine Flavobacterium Nonlabens Strains NR17, NR24, NR27, NR32, NR33, and Ara13.</title>
        <authorList>
            <person name="Nakanishi M."/>
            <person name="Meirelles P."/>
            <person name="Suzuki R."/>
            <person name="Takatani N."/>
            <person name="Mino S."/>
            <person name="Suda W."/>
            <person name="Oshima K."/>
            <person name="Hattori M."/>
            <person name="Ohkuma M."/>
            <person name="Hosokawa M."/>
            <person name="Miyashita K."/>
            <person name="Thompson F.L."/>
            <person name="Niwa A."/>
            <person name="Sawabe T."/>
            <person name="Sawabe T."/>
        </authorList>
    </citation>
    <scope>NUCLEOTIDE SEQUENCE [LARGE SCALE GENOMIC DNA]</scope>
    <source>
        <strain evidence="10">JCM19296</strain>
    </source>
</reference>
<feature type="region of interest" description="Disordered" evidence="7">
    <location>
        <begin position="1"/>
        <end position="25"/>
    </location>
</feature>
<dbReference type="PROSITE" id="PS01302">
    <property type="entry name" value="UPF0758"/>
    <property type="match status" value="1"/>
</dbReference>
<evidence type="ECO:0000256" key="6">
    <source>
        <dbReference type="RuleBase" id="RU003797"/>
    </source>
</evidence>
<keyword evidence="2" id="KW-0479">Metal-binding</keyword>
<feature type="compositionally biased region" description="Basic and acidic residues" evidence="7">
    <location>
        <begin position="12"/>
        <end position="23"/>
    </location>
</feature>
<evidence type="ECO:0000313" key="10">
    <source>
        <dbReference type="Proteomes" id="UP000028980"/>
    </source>
</evidence>
<evidence type="ECO:0000256" key="4">
    <source>
        <dbReference type="ARBA" id="ARBA00022833"/>
    </source>
</evidence>
<feature type="domain" description="MPN" evidence="8">
    <location>
        <begin position="110"/>
        <end position="232"/>
    </location>
</feature>
<dbReference type="NCBIfam" id="TIGR00608">
    <property type="entry name" value="radc"/>
    <property type="match status" value="1"/>
</dbReference>
<keyword evidence="1" id="KW-0645">Protease</keyword>
<organism evidence="9 10">
    <name type="scientific">Nonlabens ulvanivorans</name>
    <name type="common">Persicivirga ulvanivorans</name>
    <dbReference type="NCBI Taxonomy" id="906888"/>
    <lineage>
        <taxon>Bacteria</taxon>
        <taxon>Pseudomonadati</taxon>
        <taxon>Bacteroidota</taxon>
        <taxon>Flavobacteriia</taxon>
        <taxon>Flavobacteriales</taxon>
        <taxon>Flavobacteriaceae</taxon>
        <taxon>Nonlabens</taxon>
    </lineage>
</organism>
<evidence type="ECO:0000256" key="2">
    <source>
        <dbReference type="ARBA" id="ARBA00022723"/>
    </source>
</evidence>
<gene>
    <name evidence="9" type="ORF">JCM19296_2159</name>
</gene>
<dbReference type="InterPro" id="IPR046778">
    <property type="entry name" value="UPF0758_N"/>
</dbReference>
<dbReference type="AlphaFoldDB" id="A0A081DCB6"/>
<comment type="caution">
    <text evidence="9">The sequence shown here is derived from an EMBL/GenBank/DDBJ whole genome shotgun (WGS) entry which is preliminary data.</text>
</comment>
<evidence type="ECO:0000256" key="7">
    <source>
        <dbReference type="SAM" id="MobiDB-lite"/>
    </source>
</evidence>
<comment type="similarity">
    <text evidence="6">Belongs to the UPF0758 family.</text>
</comment>
<dbReference type="SUPFAM" id="SSF47781">
    <property type="entry name" value="RuvA domain 2-like"/>
    <property type="match status" value="1"/>
</dbReference>
<name>A0A081DCB6_NONUL</name>
<dbReference type="GeneID" id="90597071"/>
<dbReference type="GO" id="GO:0046872">
    <property type="term" value="F:metal ion binding"/>
    <property type="evidence" value="ECO:0007669"/>
    <property type="project" value="UniProtKB-KW"/>
</dbReference>
<dbReference type="Gene3D" id="3.40.140.10">
    <property type="entry name" value="Cytidine Deaminase, domain 2"/>
    <property type="match status" value="1"/>
</dbReference>
<dbReference type="PANTHER" id="PTHR30471:SF3">
    <property type="entry name" value="UPF0758 PROTEIN YEES-RELATED"/>
    <property type="match status" value="1"/>
</dbReference>
<evidence type="ECO:0000256" key="1">
    <source>
        <dbReference type="ARBA" id="ARBA00022670"/>
    </source>
</evidence>
<dbReference type="Pfam" id="PF04002">
    <property type="entry name" value="RadC"/>
    <property type="match status" value="1"/>
</dbReference>
<dbReference type="InterPro" id="IPR001405">
    <property type="entry name" value="UPF0758"/>
</dbReference>
<dbReference type="InterPro" id="IPR010994">
    <property type="entry name" value="RuvA_2-like"/>
</dbReference>
<dbReference type="Proteomes" id="UP000028980">
    <property type="component" value="Unassembled WGS sequence"/>
</dbReference>
<dbReference type="PANTHER" id="PTHR30471">
    <property type="entry name" value="DNA REPAIR PROTEIN RADC"/>
    <property type="match status" value="1"/>
</dbReference>
<dbReference type="GO" id="GO:0008237">
    <property type="term" value="F:metallopeptidase activity"/>
    <property type="evidence" value="ECO:0007669"/>
    <property type="project" value="UniProtKB-KW"/>
</dbReference>